<dbReference type="InterPro" id="IPR001320">
    <property type="entry name" value="Iontro_rcpt_C"/>
</dbReference>
<dbReference type="PANTHER" id="PTHR35936:SF17">
    <property type="entry name" value="ARGININE-BINDING EXTRACELLULAR PROTEIN ARTP"/>
    <property type="match status" value="1"/>
</dbReference>
<evidence type="ECO:0000313" key="9">
    <source>
        <dbReference type="Proteomes" id="UP001165667"/>
    </source>
</evidence>
<evidence type="ECO:0000256" key="5">
    <source>
        <dbReference type="SAM" id="SignalP"/>
    </source>
</evidence>
<gene>
    <name evidence="8" type="ORF">M8523_18520</name>
</gene>
<dbReference type="EMBL" id="JAMOIM010000012">
    <property type="protein sequence ID" value="MCW6510018.1"/>
    <property type="molecule type" value="Genomic_DNA"/>
</dbReference>
<accession>A0AA41YZL5</accession>
<evidence type="ECO:0000259" key="7">
    <source>
        <dbReference type="SMART" id="SM00079"/>
    </source>
</evidence>
<dbReference type="Gene3D" id="3.40.190.10">
    <property type="entry name" value="Periplasmic binding protein-like II"/>
    <property type="match status" value="2"/>
</dbReference>
<dbReference type="AlphaFoldDB" id="A0AA41YZL5"/>
<dbReference type="RefSeq" id="WP_282586384.1">
    <property type="nucleotide sequence ID" value="NZ_JAMOIM010000012.1"/>
</dbReference>
<evidence type="ECO:0000256" key="4">
    <source>
        <dbReference type="RuleBase" id="RU003744"/>
    </source>
</evidence>
<evidence type="ECO:0000259" key="6">
    <source>
        <dbReference type="SMART" id="SM00062"/>
    </source>
</evidence>
<dbReference type="Proteomes" id="UP001165667">
    <property type="component" value="Unassembled WGS sequence"/>
</dbReference>
<evidence type="ECO:0000256" key="2">
    <source>
        <dbReference type="ARBA" id="ARBA00010333"/>
    </source>
</evidence>
<comment type="subcellular location">
    <subcellularLocation>
        <location evidence="1">Cell envelope</location>
    </subcellularLocation>
</comment>
<evidence type="ECO:0000256" key="3">
    <source>
        <dbReference type="ARBA" id="ARBA00022729"/>
    </source>
</evidence>
<feature type="signal peptide" evidence="5">
    <location>
        <begin position="1"/>
        <end position="24"/>
    </location>
</feature>
<dbReference type="SMART" id="SM00062">
    <property type="entry name" value="PBPb"/>
    <property type="match status" value="1"/>
</dbReference>
<dbReference type="InterPro" id="IPR018313">
    <property type="entry name" value="SBP_3_CS"/>
</dbReference>
<dbReference type="PANTHER" id="PTHR35936">
    <property type="entry name" value="MEMBRANE-BOUND LYTIC MUREIN TRANSGLYCOSYLASE F"/>
    <property type="match status" value="1"/>
</dbReference>
<keyword evidence="3 5" id="KW-0732">Signal</keyword>
<dbReference type="Pfam" id="PF00497">
    <property type="entry name" value="SBP_bac_3"/>
    <property type="match status" value="1"/>
</dbReference>
<dbReference type="InterPro" id="IPR001638">
    <property type="entry name" value="Solute-binding_3/MltF_N"/>
</dbReference>
<comment type="similarity">
    <text evidence="2 4">Belongs to the bacterial solute-binding protein 3 family.</text>
</comment>
<dbReference type="CDD" id="cd13530">
    <property type="entry name" value="PBP2_peptides_like"/>
    <property type="match status" value="1"/>
</dbReference>
<dbReference type="GO" id="GO:0030313">
    <property type="term" value="C:cell envelope"/>
    <property type="evidence" value="ECO:0007669"/>
    <property type="project" value="UniProtKB-SubCell"/>
</dbReference>
<dbReference type="PROSITE" id="PS01039">
    <property type="entry name" value="SBP_BACTERIAL_3"/>
    <property type="match status" value="1"/>
</dbReference>
<protein>
    <submittedName>
        <fullName evidence="8">ABC transporter substrate-binding protein</fullName>
    </submittedName>
</protein>
<evidence type="ECO:0000256" key="1">
    <source>
        <dbReference type="ARBA" id="ARBA00004196"/>
    </source>
</evidence>
<organism evidence="8 9">
    <name type="scientific">Lichenifustis flavocetrariae</name>
    <dbReference type="NCBI Taxonomy" id="2949735"/>
    <lineage>
        <taxon>Bacteria</taxon>
        <taxon>Pseudomonadati</taxon>
        <taxon>Pseudomonadota</taxon>
        <taxon>Alphaproteobacteria</taxon>
        <taxon>Hyphomicrobiales</taxon>
        <taxon>Lichenihabitantaceae</taxon>
        <taxon>Lichenifustis</taxon>
    </lineage>
</organism>
<dbReference type="SMART" id="SM00079">
    <property type="entry name" value="PBPe"/>
    <property type="match status" value="1"/>
</dbReference>
<dbReference type="GO" id="GO:0015276">
    <property type="term" value="F:ligand-gated monoatomic ion channel activity"/>
    <property type="evidence" value="ECO:0007669"/>
    <property type="project" value="InterPro"/>
</dbReference>
<dbReference type="SUPFAM" id="SSF53850">
    <property type="entry name" value="Periplasmic binding protein-like II"/>
    <property type="match status" value="1"/>
</dbReference>
<feature type="domain" description="Ionotropic glutamate receptor C-terminal" evidence="7">
    <location>
        <begin position="27"/>
        <end position="246"/>
    </location>
</feature>
<sequence>MTSWQRRSLLAVFMAAVVATPALAADPLKVGAYPANPPWEYKTPAGTFEGFEVDVVNDVAKRLSTTADFQDFGFQALFAGISSGRINMAISSITITPERLKNQAFTQPYYDSDGAILTKADSPVSTMEALKGKTLGVIASSSGEAWLKKNGAAMGLTDVKSYNSQDNLMLDVKNGRVEGGVGEVAGFQYAMSKTPGYRIAVRIPTGEHFAIMLKKGSPLLQPVNDAITAMKKDGTLAAIHKKWFGTAADAGSSTLTAMPIPAE</sequence>
<dbReference type="GO" id="GO:0016020">
    <property type="term" value="C:membrane"/>
    <property type="evidence" value="ECO:0007669"/>
    <property type="project" value="InterPro"/>
</dbReference>
<feature type="chain" id="PRO_5041245235" evidence="5">
    <location>
        <begin position="25"/>
        <end position="263"/>
    </location>
</feature>
<name>A0AA41YZL5_9HYPH</name>
<keyword evidence="9" id="KW-1185">Reference proteome</keyword>
<comment type="caution">
    <text evidence="8">The sequence shown here is derived from an EMBL/GenBank/DDBJ whole genome shotgun (WGS) entry which is preliminary data.</text>
</comment>
<reference evidence="8" key="1">
    <citation type="submission" date="2022-05" db="EMBL/GenBank/DDBJ databases">
        <authorList>
            <person name="Pankratov T."/>
        </authorList>
    </citation>
    <scope>NUCLEOTIDE SEQUENCE</scope>
    <source>
        <strain evidence="8">BP6-180914</strain>
    </source>
</reference>
<feature type="domain" description="Solute-binding protein family 3/N-terminal" evidence="6">
    <location>
        <begin position="27"/>
        <end position="247"/>
    </location>
</feature>
<proteinExistence type="inferred from homology"/>
<evidence type="ECO:0000313" key="8">
    <source>
        <dbReference type="EMBL" id="MCW6510018.1"/>
    </source>
</evidence>